<dbReference type="SUPFAM" id="SSF55008">
    <property type="entry name" value="HMA, heavy metal-associated domain"/>
    <property type="match status" value="1"/>
</dbReference>
<dbReference type="PANTHER" id="PTHR46594">
    <property type="entry name" value="P-TYPE CATION-TRANSPORTING ATPASE"/>
    <property type="match status" value="1"/>
</dbReference>
<sequence length="122" mass="13853">AGKPTFFHSIFFLGIVTIFAIAMTVFPYYSFVFYPDNKKEVIVKNNIDIKKISIDIKGMTCTSCEEHVNHTVNELDGILDVKTSYNDKNSSIEFDKSKTTVEEIEKAINSTGYKVIETKLIK</sequence>
<dbReference type="CDD" id="cd00371">
    <property type="entry name" value="HMA"/>
    <property type="match status" value="1"/>
</dbReference>
<evidence type="ECO:0000313" key="4">
    <source>
        <dbReference type="EMBL" id="VAW25584.1"/>
    </source>
</evidence>
<evidence type="ECO:0000256" key="1">
    <source>
        <dbReference type="ARBA" id="ARBA00022723"/>
    </source>
</evidence>
<evidence type="ECO:0000256" key="2">
    <source>
        <dbReference type="SAM" id="Phobius"/>
    </source>
</evidence>
<organism evidence="4">
    <name type="scientific">hydrothermal vent metagenome</name>
    <dbReference type="NCBI Taxonomy" id="652676"/>
    <lineage>
        <taxon>unclassified sequences</taxon>
        <taxon>metagenomes</taxon>
        <taxon>ecological metagenomes</taxon>
    </lineage>
</organism>
<dbReference type="InterPro" id="IPR036163">
    <property type="entry name" value="HMA_dom_sf"/>
</dbReference>
<feature type="domain" description="HMA" evidence="3">
    <location>
        <begin position="50"/>
        <end position="116"/>
    </location>
</feature>
<dbReference type="EMBL" id="UOER01000453">
    <property type="protein sequence ID" value="VAW25584.1"/>
    <property type="molecule type" value="Genomic_DNA"/>
</dbReference>
<keyword evidence="2" id="KW-1133">Transmembrane helix</keyword>
<protein>
    <submittedName>
        <fullName evidence="4">Mercuric transport protein, MerT</fullName>
    </submittedName>
</protein>
<dbReference type="InterPro" id="IPR006121">
    <property type="entry name" value="HMA_dom"/>
</dbReference>
<dbReference type="Pfam" id="PF00403">
    <property type="entry name" value="HMA"/>
    <property type="match status" value="1"/>
</dbReference>
<gene>
    <name evidence="4" type="ORF">MNBD_BACTEROID04-1426</name>
</gene>
<feature type="transmembrane region" description="Helical" evidence="2">
    <location>
        <begin position="6"/>
        <end position="29"/>
    </location>
</feature>
<proteinExistence type="predicted"/>
<evidence type="ECO:0000259" key="3">
    <source>
        <dbReference type="PROSITE" id="PS50846"/>
    </source>
</evidence>
<dbReference type="Gene3D" id="3.30.70.100">
    <property type="match status" value="1"/>
</dbReference>
<dbReference type="FunFam" id="3.30.70.100:FF:000001">
    <property type="entry name" value="ATPase copper transporting beta"/>
    <property type="match status" value="1"/>
</dbReference>
<keyword evidence="2" id="KW-0472">Membrane</keyword>
<keyword evidence="2" id="KW-0812">Transmembrane</keyword>
<reference evidence="4" key="1">
    <citation type="submission" date="2018-06" db="EMBL/GenBank/DDBJ databases">
        <authorList>
            <person name="Zhirakovskaya E."/>
        </authorList>
    </citation>
    <scope>NUCLEOTIDE SEQUENCE</scope>
</reference>
<dbReference type="PROSITE" id="PS50846">
    <property type="entry name" value="HMA_2"/>
    <property type="match status" value="1"/>
</dbReference>
<dbReference type="GO" id="GO:0046872">
    <property type="term" value="F:metal ion binding"/>
    <property type="evidence" value="ECO:0007669"/>
    <property type="project" value="UniProtKB-KW"/>
</dbReference>
<name>A0A3B0V0A9_9ZZZZ</name>
<dbReference type="AlphaFoldDB" id="A0A3B0V0A9"/>
<dbReference type="PANTHER" id="PTHR46594:SF4">
    <property type="entry name" value="P-TYPE CATION-TRANSPORTING ATPASE"/>
    <property type="match status" value="1"/>
</dbReference>
<accession>A0A3B0V0A9</accession>
<keyword evidence="1" id="KW-0479">Metal-binding</keyword>
<feature type="non-terminal residue" evidence="4">
    <location>
        <position position="1"/>
    </location>
</feature>